<name>A0A8H7EPW4_9FUNG</name>
<sequence length="620" mass="67656">MKLWTISGVIGITLSALVASADVQYSVVAFPQSGQTVSVSAGGQTYPLKPSQQHPNLFTGSAPAADTYRYIVNNQPEATQRTLAKGATSTGNEFFNRSRTVYDVPSLPQAYNPIYPPLFTGMNRSNEVATIIMQVNATALDAFNKNPSEKLPDARVTNFAYISNQEFYSFTDAALATSGQSTKEFSKQSWGIELGKFSPTKKKDLLFGRSSLKLRAEETDATFAREKLMLDFLGAAGAATLSGHWVRVIINNEPYGLFLLMDDISTHFIDDVLHGGDWSYAYTGVTYKGNALSPQEEGNLAYLGDDPTKYNADLYKLADKGEDKTVNKTDANGPLVEFTRALSQINPQTATDAQHAGDLAKLIDPQHLMIHMALNFLSGSWDGLWIQASNYYLNQDLKSKQWTLITYDFDETLGNGDESKPLMEVPYTNYSRPDSKRPLIDAIIKSPYYNQQFQDVVKTIIKRFFKPSVVNPRLQAWTEMLKEDITWTRAIPGRSPGTKTTWTVQDFVTNMNTTNQGTIGIAEWIQKRSAATCQQLKFDDKDDLPALGPYTGGNRLDASGNVVPANGQTNVAPSAGGSSPSGGSNPSTAAANQPKNGAASLFGSSMTSAVIAILAMAVLF</sequence>
<feature type="signal peptide" evidence="2">
    <location>
        <begin position="1"/>
        <end position="20"/>
    </location>
</feature>
<accession>A0A8H7EPW4</accession>
<dbReference type="Proteomes" id="UP000605846">
    <property type="component" value="Unassembled WGS sequence"/>
</dbReference>
<keyword evidence="2" id="KW-0732">Signal</keyword>
<comment type="caution">
    <text evidence="3">The sequence shown here is derived from an EMBL/GenBank/DDBJ whole genome shotgun (WGS) entry which is preliminary data.</text>
</comment>
<organism evidence="3 4">
    <name type="scientific">Apophysomyces ossiformis</name>
    <dbReference type="NCBI Taxonomy" id="679940"/>
    <lineage>
        <taxon>Eukaryota</taxon>
        <taxon>Fungi</taxon>
        <taxon>Fungi incertae sedis</taxon>
        <taxon>Mucoromycota</taxon>
        <taxon>Mucoromycotina</taxon>
        <taxon>Mucoromycetes</taxon>
        <taxon>Mucorales</taxon>
        <taxon>Mucorineae</taxon>
        <taxon>Mucoraceae</taxon>
        <taxon>Apophysomyces</taxon>
    </lineage>
</organism>
<dbReference type="Pfam" id="PF08757">
    <property type="entry name" value="CotH"/>
    <property type="match status" value="1"/>
</dbReference>
<dbReference type="AlphaFoldDB" id="A0A8H7EPW4"/>
<dbReference type="PANTHER" id="PTHR40050:SF1">
    <property type="entry name" value="INNER SPORE COAT PROTEIN H"/>
    <property type="match status" value="1"/>
</dbReference>
<dbReference type="PANTHER" id="PTHR40050">
    <property type="entry name" value="INNER SPORE COAT PROTEIN H"/>
    <property type="match status" value="1"/>
</dbReference>
<reference evidence="3" key="1">
    <citation type="submission" date="2020-01" db="EMBL/GenBank/DDBJ databases">
        <title>Genome Sequencing of Three Apophysomyces-Like Fungal Strains Confirms a Novel Fungal Genus in the Mucoromycota with divergent Burkholderia-like Endosymbiotic Bacteria.</title>
        <authorList>
            <person name="Stajich J.E."/>
            <person name="Macias A.M."/>
            <person name="Carter-House D."/>
            <person name="Lovett B."/>
            <person name="Kasson L.R."/>
            <person name="Berry K."/>
            <person name="Grigoriev I."/>
            <person name="Chang Y."/>
            <person name="Spatafora J."/>
            <person name="Kasson M.T."/>
        </authorList>
    </citation>
    <scope>NUCLEOTIDE SEQUENCE</scope>
    <source>
        <strain evidence="3">NRRL A-21654</strain>
    </source>
</reference>
<dbReference type="OrthoDB" id="10267127at2759"/>
<evidence type="ECO:0000313" key="3">
    <source>
        <dbReference type="EMBL" id="KAF7726856.1"/>
    </source>
</evidence>
<feature type="chain" id="PRO_5033994710" description="Coth protein-domain-containing protein" evidence="2">
    <location>
        <begin position="21"/>
        <end position="620"/>
    </location>
</feature>
<feature type="compositionally biased region" description="Low complexity" evidence="1">
    <location>
        <begin position="572"/>
        <end position="591"/>
    </location>
</feature>
<feature type="region of interest" description="Disordered" evidence="1">
    <location>
        <begin position="549"/>
        <end position="594"/>
    </location>
</feature>
<evidence type="ECO:0000256" key="2">
    <source>
        <dbReference type="SAM" id="SignalP"/>
    </source>
</evidence>
<gene>
    <name evidence="3" type="ORF">EC973_008363</name>
</gene>
<keyword evidence="4" id="KW-1185">Reference proteome</keyword>
<proteinExistence type="predicted"/>
<evidence type="ECO:0000313" key="4">
    <source>
        <dbReference type="Proteomes" id="UP000605846"/>
    </source>
</evidence>
<protein>
    <recommendedName>
        <fullName evidence="5">Coth protein-domain-containing protein</fullName>
    </recommendedName>
</protein>
<evidence type="ECO:0000256" key="1">
    <source>
        <dbReference type="SAM" id="MobiDB-lite"/>
    </source>
</evidence>
<evidence type="ECO:0008006" key="5">
    <source>
        <dbReference type="Google" id="ProtNLM"/>
    </source>
</evidence>
<dbReference type="EMBL" id="JABAYA010000070">
    <property type="protein sequence ID" value="KAF7726856.1"/>
    <property type="molecule type" value="Genomic_DNA"/>
</dbReference>
<dbReference type="InterPro" id="IPR014867">
    <property type="entry name" value="Spore_coat_CotH_CotH2/3/7"/>
</dbReference>